<accession>A0ABN8XXA8</accession>
<protein>
    <submittedName>
        <fullName evidence="1">Uncharacterized protein</fullName>
    </submittedName>
</protein>
<evidence type="ECO:0000313" key="1">
    <source>
        <dbReference type="EMBL" id="CAI9154013.1"/>
    </source>
</evidence>
<keyword evidence="2" id="KW-1185">Reference proteome</keyword>
<sequence length="101" mass="11282">MTDSYQGYQCYPHGGGLRKATELKLRNVVTHLEMTGSTQEDLQKKNMEKLREGFRLCPMESQQKGAEKHAAISPLGGEPAVGVMDDTVISNTHYPRFSQIL</sequence>
<reference evidence="1" key="1">
    <citation type="submission" date="2023-04" db="EMBL/GenBank/DDBJ databases">
        <authorList>
            <consortium name="ELIXIR-Norway"/>
        </authorList>
    </citation>
    <scope>NUCLEOTIDE SEQUENCE [LARGE SCALE GENOMIC DNA]</scope>
</reference>
<evidence type="ECO:0000313" key="2">
    <source>
        <dbReference type="Proteomes" id="UP001176941"/>
    </source>
</evidence>
<dbReference type="Proteomes" id="UP001176941">
    <property type="component" value="Chromosome 11"/>
</dbReference>
<organism evidence="1 2">
    <name type="scientific">Rangifer tarandus platyrhynchus</name>
    <name type="common">Svalbard reindeer</name>
    <dbReference type="NCBI Taxonomy" id="3082113"/>
    <lineage>
        <taxon>Eukaryota</taxon>
        <taxon>Metazoa</taxon>
        <taxon>Chordata</taxon>
        <taxon>Craniata</taxon>
        <taxon>Vertebrata</taxon>
        <taxon>Euteleostomi</taxon>
        <taxon>Mammalia</taxon>
        <taxon>Eutheria</taxon>
        <taxon>Laurasiatheria</taxon>
        <taxon>Artiodactyla</taxon>
        <taxon>Ruminantia</taxon>
        <taxon>Pecora</taxon>
        <taxon>Cervidae</taxon>
        <taxon>Odocoileinae</taxon>
        <taxon>Rangifer</taxon>
    </lineage>
</organism>
<dbReference type="EMBL" id="OX459947">
    <property type="protein sequence ID" value="CAI9154013.1"/>
    <property type="molecule type" value="Genomic_DNA"/>
</dbReference>
<gene>
    <name evidence="1" type="ORF">MRATA1EN1_LOCUS2975</name>
</gene>
<name>A0ABN8XXA8_RANTA</name>
<proteinExistence type="predicted"/>